<dbReference type="AlphaFoldDB" id="A0A6F8ZGA9"/>
<keyword evidence="8" id="KW-0808">Transferase</keyword>
<evidence type="ECO:0000256" key="13">
    <source>
        <dbReference type="ARBA" id="ARBA00023014"/>
    </source>
</evidence>
<feature type="domain" description="Histidine kinase" evidence="18">
    <location>
        <begin position="409"/>
        <end position="494"/>
    </location>
</feature>
<sequence length="507" mass="54943">MSIEGANARKGDSDSRQTAGSAPPSAVGGLAPAEAESSLNRLARTRRWVAGVSLVLLPLIILAAHTLWPTALASTQGAATVASILALLGSGYTLLMFRLIDRQQRTLEESHECIRAQRDRLDALREATYTLSTIFDLDAVLQAVVDTARGLIGARYAALGIVDRAALESGDPDAPLLKSIYISGLTPEEQERIGSLPEGKGILGLVIREARTIRLDRLQDHPASVGFPPNHPPMESFLGVPMVYRDRVVGNLYLTEKAGGFTLEDQQTAELFARQAAVMVAHAELSAQVKEAGMLSERNRIAMELHDGVLQSLYGIRLNLENLLDTEPMAPAVERGVTVAIDTLSQCMSEIRFFIQDLKGARIDFADAIQDLVRRLNPMNRPVRVVAPRHPRPPGELPVPFTRTVLLHIQEALSNALHYAEAADIRVSWYWTARCLTVSVADNGRGFDPDAPRDPTHQGLTNMRDRARALGGQVVIASRPGKGTLVRIRVPLPSASLTVGPLPGPEA</sequence>
<comment type="catalytic activity">
    <reaction evidence="1">
        <text>ATP + protein L-histidine = ADP + protein N-phospho-L-histidine.</text>
        <dbReference type="EC" id="2.7.13.3"/>
    </reaction>
</comment>
<dbReference type="Pfam" id="PF07730">
    <property type="entry name" value="HisKA_3"/>
    <property type="match status" value="1"/>
</dbReference>
<keyword evidence="20" id="KW-1185">Reference proteome</keyword>
<dbReference type="SMART" id="SM00387">
    <property type="entry name" value="HATPase_c"/>
    <property type="match status" value="1"/>
</dbReference>
<keyword evidence="17" id="KW-0812">Transmembrane</keyword>
<evidence type="ECO:0000256" key="4">
    <source>
        <dbReference type="ARBA" id="ARBA00012438"/>
    </source>
</evidence>
<comment type="function">
    <text evidence="14">Member of the two-component regulatory system NreB/NreC involved in the control of dissimilatory nitrate/nitrite reduction in response to oxygen. NreB functions as a direct oxygen sensor histidine kinase which is autophosphorylated, in the absence of oxygen, probably at the conserved histidine residue, and transfers its phosphate group probably to a conserved aspartate residue of NreC. NreB/NreC activates the expression of the nitrate (narGHJI) and nitrite (nir) reductase operons, as well as the putative nitrate transporter gene narT.</text>
</comment>
<proteinExistence type="predicted"/>
<gene>
    <name evidence="19" type="ORF">R50_1282</name>
</gene>
<dbReference type="PANTHER" id="PTHR24421">
    <property type="entry name" value="NITRATE/NITRITE SENSOR PROTEIN NARX-RELATED"/>
    <property type="match status" value="1"/>
</dbReference>
<evidence type="ECO:0000256" key="8">
    <source>
        <dbReference type="ARBA" id="ARBA00022679"/>
    </source>
</evidence>
<dbReference type="PANTHER" id="PTHR24421:SF61">
    <property type="entry name" value="OXYGEN SENSOR HISTIDINE KINASE NREB"/>
    <property type="match status" value="1"/>
</dbReference>
<dbReference type="KEGG" id="hfv:R50_1282"/>
<feature type="region of interest" description="Disordered" evidence="16">
    <location>
        <begin position="1"/>
        <end position="32"/>
    </location>
</feature>
<evidence type="ECO:0000256" key="12">
    <source>
        <dbReference type="ARBA" id="ARBA00023012"/>
    </source>
</evidence>
<keyword evidence="11" id="KW-0408">Iron</keyword>
<dbReference type="InterPro" id="IPR029016">
    <property type="entry name" value="GAF-like_dom_sf"/>
</dbReference>
<dbReference type="Pfam" id="PF13185">
    <property type="entry name" value="GAF_2"/>
    <property type="match status" value="1"/>
</dbReference>
<comment type="subcellular location">
    <subcellularLocation>
        <location evidence="3">Cytoplasm</location>
    </subcellularLocation>
</comment>
<dbReference type="PRINTS" id="PR00344">
    <property type="entry name" value="BCTRLSENSOR"/>
</dbReference>
<evidence type="ECO:0000256" key="14">
    <source>
        <dbReference type="ARBA" id="ARBA00024827"/>
    </source>
</evidence>
<keyword evidence="10 19" id="KW-0418">Kinase</keyword>
<dbReference type="EC" id="2.7.13.3" evidence="4"/>
<evidence type="ECO:0000256" key="6">
    <source>
        <dbReference type="ARBA" id="ARBA00022485"/>
    </source>
</evidence>
<dbReference type="InterPro" id="IPR011712">
    <property type="entry name" value="Sig_transdc_His_kin_sub3_dim/P"/>
</dbReference>
<evidence type="ECO:0000256" key="10">
    <source>
        <dbReference type="ARBA" id="ARBA00022777"/>
    </source>
</evidence>
<keyword evidence="12" id="KW-0902">Two-component regulatory system</keyword>
<organism evidence="19 20">
    <name type="scientific">Candidatus Hydrogenisulfobacillus filiaventi</name>
    <dbReference type="NCBI Taxonomy" id="2707344"/>
    <lineage>
        <taxon>Bacteria</taxon>
        <taxon>Bacillati</taxon>
        <taxon>Bacillota</taxon>
        <taxon>Clostridia</taxon>
        <taxon>Eubacteriales</taxon>
        <taxon>Clostridiales Family XVII. Incertae Sedis</taxon>
        <taxon>Candidatus Hydrogenisulfobacillus</taxon>
    </lineage>
</organism>
<keyword evidence="9" id="KW-0479">Metal-binding</keyword>
<dbReference type="PROSITE" id="PS50109">
    <property type="entry name" value="HIS_KIN"/>
    <property type="match status" value="1"/>
</dbReference>
<evidence type="ECO:0000259" key="18">
    <source>
        <dbReference type="PROSITE" id="PS50109"/>
    </source>
</evidence>
<dbReference type="InterPro" id="IPR003594">
    <property type="entry name" value="HATPase_dom"/>
</dbReference>
<dbReference type="InterPro" id="IPR036890">
    <property type="entry name" value="HATPase_C_sf"/>
</dbReference>
<protein>
    <recommendedName>
        <fullName evidence="5">Oxygen sensor histidine kinase NreB</fullName>
        <ecNumber evidence="4">2.7.13.3</ecNumber>
    </recommendedName>
    <alternativeName>
        <fullName evidence="15">Nitrogen regulation protein B</fullName>
    </alternativeName>
</protein>
<dbReference type="CDD" id="cd16917">
    <property type="entry name" value="HATPase_UhpB-NarQ-NarX-like"/>
    <property type="match status" value="1"/>
</dbReference>
<feature type="transmembrane region" description="Helical" evidence="17">
    <location>
        <begin position="48"/>
        <end position="68"/>
    </location>
</feature>
<dbReference type="InterPro" id="IPR004358">
    <property type="entry name" value="Sig_transdc_His_kin-like_C"/>
</dbReference>
<feature type="transmembrane region" description="Helical" evidence="17">
    <location>
        <begin position="80"/>
        <end position="100"/>
    </location>
</feature>
<dbReference type="Gene3D" id="3.30.450.40">
    <property type="match status" value="1"/>
</dbReference>
<keyword evidence="6" id="KW-0004">4Fe-4S</keyword>
<dbReference type="GO" id="GO:0005737">
    <property type="term" value="C:cytoplasm"/>
    <property type="evidence" value="ECO:0007669"/>
    <property type="project" value="UniProtKB-SubCell"/>
</dbReference>
<evidence type="ECO:0000256" key="17">
    <source>
        <dbReference type="SAM" id="Phobius"/>
    </source>
</evidence>
<evidence type="ECO:0000256" key="11">
    <source>
        <dbReference type="ARBA" id="ARBA00023004"/>
    </source>
</evidence>
<keyword evidence="13" id="KW-0411">Iron-sulfur</keyword>
<dbReference type="InterPro" id="IPR005467">
    <property type="entry name" value="His_kinase_dom"/>
</dbReference>
<dbReference type="InterPro" id="IPR050482">
    <property type="entry name" value="Sensor_HK_TwoCompSys"/>
</dbReference>
<keyword evidence="7" id="KW-0963">Cytoplasm</keyword>
<evidence type="ECO:0000256" key="7">
    <source>
        <dbReference type="ARBA" id="ARBA00022490"/>
    </source>
</evidence>
<dbReference type="SUPFAM" id="SSF55781">
    <property type="entry name" value="GAF domain-like"/>
    <property type="match status" value="1"/>
</dbReference>
<keyword evidence="17" id="KW-0472">Membrane</keyword>
<dbReference type="SUPFAM" id="SSF55874">
    <property type="entry name" value="ATPase domain of HSP90 chaperone/DNA topoisomerase II/histidine kinase"/>
    <property type="match status" value="1"/>
</dbReference>
<dbReference type="GO" id="GO:0046872">
    <property type="term" value="F:metal ion binding"/>
    <property type="evidence" value="ECO:0007669"/>
    <property type="project" value="UniProtKB-KW"/>
</dbReference>
<dbReference type="GO" id="GO:0016020">
    <property type="term" value="C:membrane"/>
    <property type="evidence" value="ECO:0007669"/>
    <property type="project" value="InterPro"/>
</dbReference>
<dbReference type="Proteomes" id="UP000503399">
    <property type="component" value="Chromosome"/>
</dbReference>
<dbReference type="GO" id="GO:0051539">
    <property type="term" value="F:4 iron, 4 sulfur cluster binding"/>
    <property type="evidence" value="ECO:0007669"/>
    <property type="project" value="UniProtKB-KW"/>
</dbReference>
<evidence type="ECO:0000256" key="3">
    <source>
        <dbReference type="ARBA" id="ARBA00004496"/>
    </source>
</evidence>
<dbReference type="Gene3D" id="3.30.565.10">
    <property type="entry name" value="Histidine kinase-like ATPase, C-terminal domain"/>
    <property type="match status" value="1"/>
</dbReference>
<evidence type="ECO:0000313" key="19">
    <source>
        <dbReference type="EMBL" id="CAB1128788.1"/>
    </source>
</evidence>
<accession>A0A6F8ZGA9</accession>
<dbReference type="GO" id="GO:0000155">
    <property type="term" value="F:phosphorelay sensor kinase activity"/>
    <property type="evidence" value="ECO:0007669"/>
    <property type="project" value="InterPro"/>
</dbReference>
<evidence type="ECO:0000256" key="16">
    <source>
        <dbReference type="SAM" id="MobiDB-lite"/>
    </source>
</evidence>
<evidence type="ECO:0000256" key="2">
    <source>
        <dbReference type="ARBA" id="ARBA00001966"/>
    </source>
</evidence>
<dbReference type="InterPro" id="IPR003018">
    <property type="entry name" value="GAF"/>
</dbReference>
<name>A0A6F8ZGA9_9FIRM</name>
<evidence type="ECO:0000313" key="20">
    <source>
        <dbReference type="Proteomes" id="UP000503399"/>
    </source>
</evidence>
<reference evidence="19 20" key="1">
    <citation type="submission" date="2020-02" db="EMBL/GenBank/DDBJ databases">
        <authorList>
            <person name="Hogendoorn C."/>
        </authorList>
    </citation>
    <scope>NUCLEOTIDE SEQUENCE [LARGE SCALE GENOMIC DNA]</scope>
    <source>
        <strain evidence="19">R501</strain>
    </source>
</reference>
<dbReference type="SMART" id="SM00065">
    <property type="entry name" value="GAF"/>
    <property type="match status" value="1"/>
</dbReference>
<evidence type="ECO:0000256" key="15">
    <source>
        <dbReference type="ARBA" id="ARBA00030800"/>
    </source>
</evidence>
<dbReference type="Gene3D" id="1.20.5.1930">
    <property type="match status" value="1"/>
</dbReference>
<dbReference type="Pfam" id="PF02518">
    <property type="entry name" value="HATPase_c"/>
    <property type="match status" value="1"/>
</dbReference>
<keyword evidence="17" id="KW-1133">Transmembrane helix</keyword>
<dbReference type="GO" id="GO:0046983">
    <property type="term" value="F:protein dimerization activity"/>
    <property type="evidence" value="ECO:0007669"/>
    <property type="project" value="InterPro"/>
</dbReference>
<evidence type="ECO:0000256" key="9">
    <source>
        <dbReference type="ARBA" id="ARBA00022723"/>
    </source>
</evidence>
<dbReference type="EMBL" id="LR778114">
    <property type="protein sequence ID" value="CAB1128788.1"/>
    <property type="molecule type" value="Genomic_DNA"/>
</dbReference>
<evidence type="ECO:0000256" key="5">
    <source>
        <dbReference type="ARBA" id="ARBA00017322"/>
    </source>
</evidence>
<comment type="cofactor">
    <cofactor evidence="2">
        <name>[4Fe-4S] cluster</name>
        <dbReference type="ChEBI" id="CHEBI:49883"/>
    </cofactor>
</comment>
<evidence type="ECO:0000256" key="1">
    <source>
        <dbReference type="ARBA" id="ARBA00000085"/>
    </source>
</evidence>